<dbReference type="InterPro" id="IPR017941">
    <property type="entry name" value="Rieske_2Fe-2S"/>
</dbReference>
<dbReference type="EMBL" id="CP040077">
    <property type="protein sequence ID" value="QCP51709.1"/>
    <property type="molecule type" value="Genomic_DNA"/>
</dbReference>
<keyword evidence="3" id="KW-0408">Iron</keyword>
<reference evidence="8 9" key="1">
    <citation type="submission" date="2019-05" db="EMBL/GenBank/DDBJ databases">
        <title>Burkholderia sp. DHOD12, isolated from subtropical forest soil.</title>
        <authorList>
            <person name="Gao Z.-H."/>
            <person name="Qiu L.-H."/>
        </authorList>
    </citation>
    <scope>NUCLEOTIDE SEQUENCE [LARGE SCALE GENOMIC DNA]</scope>
    <source>
        <strain evidence="8 9">DHOD12</strain>
    </source>
</reference>
<protein>
    <submittedName>
        <fullName evidence="8">Rieske 2Fe-2S domain-containing protein</fullName>
    </submittedName>
</protein>
<dbReference type="PANTHER" id="PTHR21496:SF0">
    <property type="entry name" value="RIESKE DOMAIN-CONTAINING PROTEIN"/>
    <property type="match status" value="1"/>
</dbReference>
<accession>A0A4P8J0E4</accession>
<gene>
    <name evidence="8" type="ORF">FAZ95_09295</name>
</gene>
<evidence type="ECO:0000256" key="5">
    <source>
        <dbReference type="ARBA" id="ARBA00034078"/>
    </source>
</evidence>
<name>A0A4P8J0E4_9BURK</name>
<dbReference type="GO" id="GO:0051537">
    <property type="term" value="F:2 iron, 2 sulfur cluster binding"/>
    <property type="evidence" value="ECO:0007669"/>
    <property type="project" value="UniProtKB-KW"/>
</dbReference>
<keyword evidence="2" id="KW-0479">Metal-binding</keyword>
<proteinExistence type="inferred from homology"/>
<dbReference type="AlphaFoldDB" id="A0A4P8J0E4"/>
<evidence type="ECO:0000256" key="2">
    <source>
        <dbReference type="ARBA" id="ARBA00022723"/>
    </source>
</evidence>
<dbReference type="SUPFAM" id="SSF50022">
    <property type="entry name" value="ISP domain"/>
    <property type="match status" value="1"/>
</dbReference>
<dbReference type="OrthoDB" id="9769355at2"/>
<evidence type="ECO:0000313" key="8">
    <source>
        <dbReference type="EMBL" id="QCP51709.1"/>
    </source>
</evidence>
<comment type="similarity">
    <text evidence="6">Belongs to the bacterial ring-hydroxylating dioxygenase ferredoxin component family.</text>
</comment>
<comment type="cofactor">
    <cofactor evidence="5">
        <name>[2Fe-2S] cluster</name>
        <dbReference type="ChEBI" id="CHEBI:190135"/>
    </cofactor>
</comment>
<dbReference type="PROSITE" id="PS51296">
    <property type="entry name" value="RIESKE"/>
    <property type="match status" value="1"/>
</dbReference>
<dbReference type="Pfam" id="PF00355">
    <property type="entry name" value="Rieske"/>
    <property type="match status" value="1"/>
</dbReference>
<evidence type="ECO:0000313" key="9">
    <source>
        <dbReference type="Proteomes" id="UP000298656"/>
    </source>
</evidence>
<keyword evidence="1" id="KW-0001">2Fe-2S</keyword>
<evidence type="ECO:0000256" key="4">
    <source>
        <dbReference type="ARBA" id="ARBA00023014"/>
    </source>
</evidence>
<dbReference type="KEGG" id="tvl:FAZ95_09295"/>
<sequence>MRLDAPINEFILVGSLEELRAKERLVVQGGHGPILVIYDRGRVFALDNRCPHMGFPLERGTVEDGILTCHWHHARFDLESGCTFDLWADDVPGCAVEVRNGDVWVATTFGHSDPAGHWRQRLADGLAHDLGLVIAKAVHGELAAGVPVADIVRQVALFGAQNRDGWGVGLTILTALANLLPVLPENDTYLALFHGARRVAADCEGEAPRRERAPLGSRPEPATLKRWLRLWTNVRHREAAERTLLTSIAAGLSPAVLADALLSAGTERAFADTGHLLDFTNKAFECLDLVGWEHASALLPTIVAQMVAARGAEESTAWRQPIDLVALCDESASQMSQLFAAGCISQGWSDHAALARELLGDDPAKIIDALKAAIRAGAAPADLGQSLAYGAALRVARFGNANEHVDWETAHHVFTHANAVHQMLRRIGNAGIDGYVAALRAIMHGAMALYLARYLNMPPAGIPGEGNDQLDDLPADEETIRIALLDAFDRQRQVDLAARLVARHLTLGHPPQALIATLALAVLREDAGFHAYQMLEAGVRQFTVWGNTGEGRHILIAVVRYLAAHSPTERGTLQTADIAQRLMRGGEIHQGAGAS</sequence>
<evidence type="ECO:0000256" key="1">
    <source>
        <dbReference type="ARBA" id="ARBA00022714"/>
    </source>
</evidence>
<dbReference type="Gene3D" id="2.102.10.10">
    <property type="entry name" value="Rieske [2Fe-2S] iron-sulphur domain"/>
    <property type="match status" value="1"/>
</dbReference>
<dbReference type="InterPro" id="IPR036922">
    <property type="entry name" value="Rieske_2Fe-2S_sf"/>
</dbReference>
<organism evidence="8 9">
    <name type="scientific">Trinickia violacea</name>
    <dbReference type="NCBI Taxonomy" id="2571746"/>
    <lineage>
        <taxon>Bacteria</taxon>
        <taxon>Pseudomonadati</taxon>
        <taxon>Pseudomonadota</taxon>
        <taxon>Betaproteobacteria</taxon>
        <taxon>Burkholderiales</taxon>
        <taxon>Burkholderiaceae</taxon>
        <taxon>Trinickia</taxon>
    </lineage>
</organism>
<dbReference type="PANTHER" id="PTHR21496">
    <property type="entry name" value="FERREDOXIN-RELATED"/>
    <property type="match status" value="1"/>
</dbReference>
<evidence type="ECO:0000256" key="3">
    <source>
        <dbReference type="ARBA" id="ARBA00023004"/>
    </source>
</evidence>
<keyword evidence="4" id="KW-0411">Iron-sulfur</keyword>
<keyword evidence="9" id="KW-1185">Reference proteome</keyword>
<evidence type="ECO:0000259" key="7">
    <source>
        <dbReference type="PROSITE" id="PS51296"/>
    </source>
</evidence>
<dbReference type="Proteomes" id="UP000298656">
    <property type="component" value="Chromosome 1"/>
</dbReference>
<dbReference type="GO" id="GO:0046872">
    <property type="term" value="F:metal ion binding"/>
    <property type="evidence" value="ECO:0007669"/>
    <property type="project" value="UniProtKB-KW"/>
</dbReference>
<evidence type="ECO:0000256" key="6">
    <source>
        <dbReference type="ARBA" id="ARBA00038001"/>
    </source>
</evidence>
<feature type="domain" description="Rieske" evidence="7">
    <location>
        <begin position="10"/>
        <end position="105"/>
    </location>
</feature>